<evidence type="ECO:0000256" key="1">
    <source>
        <dbReference type="SAM" id="MobiDB-lite"/>
    </source>
</evidence>
<protein>
    <recommendedName>
        <fullName evidence="4">Myb/SANT-like domain-containing protein</fullName>
    </recommendedName>
</protein>
<sequence length="358" mass="39307">MFSNSESNQQSVGWGGSHPKQTALEAGTGDTSGANQDGQVDTTKNYDPPSPICTDSEWSALKVVISGTREFLRRTNQTFNDAVWMEIAEQMYACGWPKRSWKSMKFKGERFLSARTAGHRPYRSYQAREKAPKLGKMNDVPYPNSSSSSRAVTPNCTTHGTEEMVSGPTSDIVVIDNDSVRIQGTWVRPPPPVPSSKSSTCQLNSHRYNDGTSQMSASHATSTNSTWPQILHVCSKPAPLMANQLHPNALSIFAASSNTSTHGFVSQSINSSSQDLVDLSLTDDESQIRRSDIHERFFCPSNASSRISTPNSAWRFSYGTVFRTTQDIMLPRAALAWDRLQRGPAGRDLTSTADSGKE</sequence>
<reference evidence="2" key="1">
    <citation type="submission" date="2024-06" db="EMBL/GenBank/DDBJ databases">
        <authorList>
            <person name="Liu X."/>
            <person name="Lenzi L."/>
            <person name="Haldenby T S."/>
            <person name="Uol C."/>
        </authorList>
    </citation>
    <scope>NUCLEOTIDE SEQUENCE</scope>
</reference>
<feature type="compositionally biased region" description="Polar residues" evidence="1">
    <location>
        <begin position="29"/>
        <end position="45"/>
    </location>
</feature>
<dbReference type="EMBL" id="CAXLJL010000378">
    <property type="protein sequence ID" value="CAL5137284.1"/>
    <property type="molecule type" value="Genomic_DNA"/>
</dbReference>
<proteinExistence type="predicted"/>
<evidence type="ECO:0000313" key="2">
    <source>
        <dbReference type="EMBL" id="CAL5137284.1"/>
    </source>
</evidence>
<accession>A0AAV2TLW8</accession>
<feature type="compositionally biased region" description="Polar residues" evidence="1">
    <location>
        <begin position="1"/>
        <end position="12"/>
    </location>
</feature>
<evidence type="ECO:0008006" key="4">
    <source>
        <dbReference type="Google" id="ProtNLM"/>
    </source>
</evidence>
<comment type="caution">
    <text evidence="2">The sequence shown here is derived from an EMBL/GenBank/DDBJ whole genome shotgun (WGS) entry which is preliminary data.</text>
</comment>
<feature type="region of interest" description="Disordered" evidence="1">
    <location>
        <begin position="135"/>
        <end position="165"/>
    </location>
</feature>
<name>A0AAV2TLW8_CALDB</name>
<feature type="compositionally biased region" description="Polar residues" evidence="1">
    <location>
        <begin position="143"/>
        <end position="159"/>
    </location>
</feature>
<dbReference type="Proteomes" id="UP001497525">
    <property type="component" value="Unassembled WGS sequence"/>
</dbReference>
<dbReference type="AlphaFoldDB" id="A0AAV2TLW8"/>
<feature type="region of interest" description="Disordered" evidence="1">
    <location>
        <begin position="1"/>
        <end position="51"/>
    </location>
</feature>
<gene>
    <name evidence="2" type="ORF">CDAUBV1_LOCUS11611</name>
</gene>
<evidence type="ECO:0000313" key="3">
    <source>
        <dbReference type="Proteomes" id="UP001497525"/>
    </source>
</evidence>
<organism evidence="2 3">
    <name type="scientific">Calicophoron daubneyi</name>
    <name type="common">Rumen fluke</name>
    <name type="synonym">Paramphistomum daubneyi</name>
    <dbReference type="NCBI Taxonomy" id="300641"/>
    <lineage>
        <taxon>Eukaryota</taxon>
        <taxon>Metazoa</taxon>
        <taxon>Spiralia</taxon>
        <taxon>Lophotrochozoa</taxon>
        <taxon>Platyhelminthes</taxon>
        <taxon>Trematoda</taxon>
        <taxon>Digenea</taxon>
        <taxon>Plagiorchiida</taxon>
        <taxon>Pronocephalata</taxon>
        <taxon>Paramphistomoidea</taxon>
        <taxon>Paramphistomidae</taxon>
        <taxon>Calicophoron</taxon>
    </lineage>
</organism>